<sequence>MSIQNFQENINHAPAELEALLSLLESPKNLENFEPEIEEEDNGAFYNRRAKAESIAEHLYKIRDDCIMPRQFLGTDSENRIEAILSERQGHSLYEFIDGDDPLRPFINFDLSRKRFDKIEPKLSFKEIQDLLCHAF</sequence>
<dbReference type="OrthoDB" id="2399551at2759"/>
<comment type="caution">
    <text evidence="1">The sequence shown here is derived from an EMBL/GenBank/DDBJ whole genome shotgun (WGS) entry which is preliminary data.</text>
</comment>
<evidence type="ECO:0000313" key="1">
    <source>
        <dbReference type="EMBL" id="RIB05467.1"/>
    </source>
</evidence>
<proteinExistence type="predicted"/>
<evidence type="ECO:0000313" key="2">
    <source>
        <dbReference type="Proteomes" id="UP000266673"/>
    </source>
</evidence>
<protein>
    <submittedName>
        <fullName evidence="1">Uncharacterized protein</fullName>
    </submittedName>
</protein>
<dbReference type="Proteomes" id="UP000266673">
    <property type="component" value="Unassembled WGS sequence"/>
</dbReference>
<name>A0A397U8S5_9GLOM</name>
<dbReference type="EMBL" id="QKWP01001976">
    <property type="protein sequence ID" value="RIB05467.1"/>
    <property type="molecule type" value="Genomic_DNA"/>
</dbReference>
<accession>A0A397U8S5</accession>
<keyword evidence="2" id="KW-1185">Reference proteome</keyword>
<dbReference type="AlphaFoldDB" id="A0A397U8S5"/>
<reference evidence="1 2" key="1">
    <citation type="submission" date="2018-06" db="EMBL/GenBank/DDBJ databases">
        <title>Comparative genomics reveals the genomic features of Rhizophagus irregularis, R. cerebriforme, R. diaphanum and Gigaspora rosea, and their symbiotic lifestyle signature.</title>
        <authorList>
            <person name="Morin E."/>
            <person name="San Clemente H."/>
            <person name="Chen E.C.H."/>
            <person name="De La Providencia I."/>
            <person name="Hainaut M."/>
            <person name="Kuo A."/>
            <person name="Kohler A."/>
            <person name="Murat C."/>
            <person name="Tang N."/>
            <person name="Roy S."/>
            <person name="Loubradou J."/>
            <person name="Henrissat B."/>
            <person name="Grigoriev I.V."/>
            <person name="Corradi N."/>
            <person name="Roux C."/>
            <person name="Martin F.M."/>
        </authorList>
    </citation>
    <scope>NUCLEOTIDE SEQUENCE [LARGE SCALE GENOMIC DNA]</scope>
    <source>
        <strain evidence="1 2">DAOM 194757</strain>
    </source>
</reference>
<organism evidence="1 2">
    <name type="scientific">Gigaspora rosea</name>
    <dbReference type="NCBI Taxonomy" id="44941"/>
    <lineage>
        <taxon>Eukaryota</taxon>
        <taxon>Fungi</taxon>
        <taxon>Fungi incertae sedis</taxon>
        <taxon>Mucoromycota</taxon>
        <taxon>Glomeromycotina</taxon>
        <taxon>Glomeromycetes</taxon>
        <taxon>Diversisporales</taxon>
        <taxon>Gigasporaceae</taxon>
        <taxon>Gigaspora</taxon>
    </lineage>
</organism>
<gene>
    <name evidence="1" type="ORF">C2G38_2047566</name>
</gene>